<gene>
    <name evidence="1" type="ORF">HYS17_04540</name>
</gene>
<sequence>MSEKNPGLIKRLSNHFKYYAALCLAEDGPQEKVRRELMKQGWSFKPSKTQAEMVEEIKASSMMGPVAAIPSVRTIILSPENEVVFRGKNRNRDLEARYLQAVKQAAARIYDIRPQP</sequence>
<dbReference type="EMBL" id="CP066681">
    <property type="protein sequence ID" value="QQG37037.1"/>
    <property type="molecule type" value="Genomic_DNA"/>
</dbReference>
<accession>A0A7T5R3U9</accession>
<evidence type="ECO:0000313" key="1">
    <source>
        <dbReference type="EMBL" id="QQG37037.1"/>
    </source>
</evidence>
<reference evidence="1 2" key="1">
    <citation type="submission" date="2020-07" db="EMBL/GenBank/DDBJ databases">
        <title>Huge and variable diversity of episymbiotic CPR bacteria and DPANN archaea in groundwater ecosystems.</title>
        <authorList>
            <person name="He C.Y."/>
            <person name="Keren R."/>
            <person name="Whittaker M."/>
            <person name="Farag I.F."/>
            <person name="Doudna J."/>
            <person name="Cate J.H.D."/>
            <person name="Banfield J.F."/>
        </authorList>
    </citation>
    <scope>NUCLEOTIDE SEQUENCE [LARGE SCALE GENOMIC DNA]</scope>
    <source>
        <strain evidence="1">NC_groundwater_70_Ag_B-0.1um_54_66</strain>
    </source>
</reference>
<dbReference type="AlphaFoldDB" id="A0A7T5R3U9"/>
<protein>
    <submittedName>
        <fullName evidence="1">Uncharacterized protein</fullName>
    </submittedName>
</protein>
<organism evidence="1 2">
    <name type="scientific">Micavibrio aeruginosavorus</name>
    <dbReference type="NCBI Taxonomy" id="349221"/>
    <lineage>
        <taxon>Bacteria</taxon>
        <taxon>Pseudomonadati</taxon>
        <taxon>Bdellovibrionota</taxon>
        <taxon>Bdellovibrionia</taxon>
        <taxon>Bdellovibrionales</taxon>
        <taxon>Pseudobdellovibrionaceae</taxon>
        <taxon>Micavibrio</taxon>
    </lineage>
</organism>
<evidence type="ECO:0000313" key="2">
    <source>
        <dbReference type="Proteomes" id="UP000595362"/>
    </source>
</evidence>
<dbReference type="Proteomes" id="UP000595362">
    <property type="component" value="Chromosome"/>
</dbReference>
<name>A0A7T5R3U9_9BACT</name>
<proteinExistence type="predicted"/>